<feature type="transmembrane region" description="Helical" evidence="7">
    <location>
        <begin position="367"/>
        <end position="387"/>
    </location>
</feature>
<comment type="caution">
    <text evidence="8">The sequence shown here is derived from an EMBL/GenBank/DDBJ whole genome shotgun (WGS) entry which is preliminary data.</text>
</comment>
<evidence type="ECO:0000256" key="7">
    <source>
        <dbReference type="SAM" id="Phobius"/>
    </source>
</evidence>
<evidence type="ECO:0000256" key="2">
    <source>
        <dbReference type="ARBA" id="ARBA00010199"/>
    </source>
</evidence>
<keyword evidence="4 7" id="KW-1133">Transmembrane helix</keyword>
<feature type="transmembrane region" description="Helical" evidence="7">
    <location>
        <begin position="458"/>
        <end position="479"/>
    </location>
</feature>
<evidence type="ECO:0000313" key="8">
    <source>
        <dbReference type="EMBL" id="KAK1733313.1"/>
    </source>
</evidence>
<keyword evidence="3 7" id="KW-0812">Transmembrane</keyword>
<feature type="transmembrane region" description="Helical" evidence="7">
    <location>
        <begin position="194"/>
        <end position="217"/>
    </location>
</feature>
<accession>A0AAD8XTE3</accession>
<keyword evidence="5 7" id="KW-0472">Membrane</keyword>
<dbReference type="AlphaFoldDB" id="A0AAD8XTE3"/>
<evidence type="ECO:0000256" key="5">
    <source>
        <dbReference type="ARBA" id="ARBA00023136"/>
    </source>
</evidence>
<name>A0AAD8XTE3_9STRA</name>
<evidence type="ECO:0000256" key="6">
    <source>
        <dbReference type="SAM" id="MobiDB-lite"/>
    </source>
</evidence>
<feature type="transmembrane region" description="Helical" evidence="7">
    <location>
        <begin position="229"/>
        <end position="248"/>
    </location>
</feature>
<evidence type="ECO:0000256" key="3">
    <source>
        <dbReference type="ARBA" id="ARBA00022692"/>
    </source>
</evidence>
<proteinExistence type="inferred from homology"/>
<organism evidence="8 9">
    <name type="scientific">Skeletonema marinoi</name>
    <dbReference type="NCBI Taxonomy" id="267567"/>
    <lineage>
        <taxon>Eukaryota</taxon>
        <taxon>Sar</taxon>
        <taxon>Stramenopiles</taxon>
        <taxon>Ochrophyta</taxon>
        <taxon>Bacillariophyta</taxon>
        <taxon>Coscinodiscophyceae</taxon>
        <taxon>Thalassiosirophycidae</taxon>
        <taxon>Thalassiosirales</taxon>
        <taxon>Skeletonemataceae</taxon>
        <taxon>Skeletonema</taxon>
        <taxon>Skeletonema marinoi-dohrnii complex</taxon>
    </lineage>
</organism>
<feature type="region of interest" description="Disordered" evidence="6">
    <location>
        <begin position="43"/>
        <end position="68"/>
    </location>
</feature>
<comment type="similarity">
    <text evidence="2">Belongs to the multi antimicrobial extrusion (MATE) (TC 2.A.66.1) family.</text>
</comment>
<evidence type="ECO:0000313" key="9">
    <source>
        <dbReference type="Proteomes" id="UP001224775"/>
    </source>
</evidence>
<protein>
    <submittedName>
        <fullName evidence="8">Multidrug and toxic compound extrusion (MATE) family protein</fullName>
    </submittedName>
</protein>
<gene>
    <name evidence="8" type="ORF">QTG54_016030</name>
</gene>
<reference evidence="8" key="1">
    <citation type="submission" date="2023-06" db="EMBL/GenBank/DDBJ databases">
        <title>Survivors Of The Sea: Transcriptome response of Skeletonema marinoi to long-term dormancy.</title>
        <authorList>
            <person name="Pinder M.I.M."/>
            <person name="Kourtchenko O."/>
            <person name="Robertson E.K."/>
            <person name="Larsson T."/>
            <person name="Maumus F."/>
            <person name="Osuna-Cruz C.M."/>
            <person name="Vancaester E."/>
            <person name="Stenow R."/>
            <person name="Vandepoele K."/>
            <person name="Ploug H."/>
            <person name="Bruchert V."/>
            <person name="Godhe A."/>
            <person name="Topel M."/>
        </authorList>
    </citation>
    <scope>NUCLEOTIDE SEQUENCE</scope>
    <source>
        <strain evidence="8">R05AC</strain>
    </source>
</reference>
<evidence type="ECO:0000256" key="4">
    <source>
        <dbReference type="ARBA" id="ARBA00022989"/>
    </source>
</evidence>
<evidence type="ECO:0000256" key="1">
    <source>
        <dbReference type="ARBA" id="ARBA00004141"/>
    </source>
</evidence>
<comment type="subcellular location">
    <subcellularLocation>
        <location evidence="1">Membrane</location>
        <topology evidence="1">Multi-pass membrane protein</topology>
    </subcellularLocation>
</comment>
<dbReference type="PANTHER" id="PTHR42893">
    <property type="entry name" value="PROTEIN DETOXIFICATION 44, CHLOROPLASTIC-RELATED"/>
    <property type="match status" value="1"/>
</dbReference>
<feature type="transmembrane region" description="Helical" evidence="7">
    <location>
        <begin position="553"/>
        <end position="575"/>
    </location>
</feature>
<dbReference type="Proteomes" id="UP001224775">
    <property type="component" value="Unassembled WGS sequence"/>
</dbReference>
<dbReference type="GO" id="GO:0016020">
    <property type="term" value="C:membrane"/>
    <property type="evidence" value="ECO:0007669"/>
    <property type="project" value="UniProtKB-SubCell"/>
</dbReference>
<feature type="transmembrane region" description="Helical" evidence="7">
    <location>
        <begin position="407"/>
        <end position="427"/>
    </location>
</feature>
<dbReference type="InterPro" id="IPR044644">
    <property type="entry name" value="DinF-like"/>
</dbReference>
<dbReference type="EMBL" id="JATAAI010000051">
    <property type="protein sequence ID" value="KAK1733313.1"/>
    <property type="molecule type" value="Genomic_DNA"/>
</dbReference>
<keyword evidence="9" id="KW-1185">Reference proteome</keyword>
<dbReference type="PANTHER" id="PTHR42893:SF46">
    <property type="entry name" value="PROTEIN DETOXIFICATION 44, CHLOROPLASTIC"/>
    <property type="match status" value="1"/>
</dbReference>
<sequence>MMQRGSSAYIITPITKIIDYNHRHSFHGKHLVGFPSMQRSSRDSRIWAQSDGNDASVNVDEPDEDRRDNNYKWSAQTFAIALPALAGMMTDPILSMVDTLFVGQLGVTSTMMSTTKAAATAASPSSTSSIPLAALGACTSIFHLAFHCVKGTTATTASLVAGAVVRDEQKQQADEKGITQKETTLIAQTSMQQAFITGTVISLFLLAFGTKCLNAMGVSTSSTLLFSSAFTYLNYRAVAAPAVVLLTASEGIFRGFGDVITPWKVSLVVAGLNLVLDPFCMFRKQTGMGMMGLGMGIKGAAVATSFSQLCGALLYGSLLLRKGVLRSNDKGGSIPKIAWKKLKQILTRKSDDSAELKQKKRAIALTILRANAAMILKQGSLLLGWAYATSRATRMGHSIVAAHQMGLSIWMLFSYALDGISVAAQVLMAREYEELRIVENNSDEKFAGQKKKVRSLSVYMMTASLIQGLIVSAAVLLLYKLQPSFILTNDPAVRTNLLQLFPHLSAQMTLVSATLVAEALTVGGGRFKWLAFGTTVSSLVAMTRLRLSTSLIGIWSGGIVSLFLGRLITALLAVLDMNGFIPRRNALVAEEEAE</sequence>
<feature type="transmembrane region" description="Helical" evidence="7">
    <location>
        <begin position="255"/>
        <end position="276"/>
    </location>
</feature>